<protein>
    <submittedName>
        <fullName evidence="1">Uncharacterized protein</fullName>
    </submittedName>
</protein>
<sequence length="240" mass="27023">MKDGHVKFTTQAIPVSECDGACFAGALFEWIRHSELGLNPVLFNRNFCSDGVFGLNRRSRFYQVKIKRLGIDDQRKHDAVVILDPDSGEVLIIEALPEHNMKYDDNGVLVAKEEKEVDLLEMSKLPLQEFALDQLRMKAAQAVAVHQREKEITRSMEHLKPHLSPPLLAVTQQAARPKSGDFSARLRTQSARRPGLTKSVVFDDDRRLLGSRASGGSFDQGLNMLQQEIDKLMTLAEQEK</sequence>
<name>A0ABT0PKY2_9GAMM</name>
<keyword evidence="2" id="KW-1185">Reference proteome</keyword>
<reference evidence="1 2" key="1">
    <citation type="submission" date="2022-05" db="EMBL/GenBank/DDBJ databases">
        <authorList>
            <person name="Park J.-S."/>
        </authorList>
    </citation>
    <scope>NUCLEOTIDE SEQUENCE [LARGE SCALE GENOMIC DNA]</scope>
    <source>
        <strain evidence="1 2">2012CJ34-2</strain>
    </source>
</reference>
<proteinExistence type="predicted"/>
<evidence type="ECO:0000313" key="1">
    <source>
        <dbReference type="EMBL" id="MCL6272028.1"/>
    </source>
</evidence>
<comment type="caution">
    <text evidence="1">The sequence shown here is derived from an EMBL/GenBank/DDBJ whole genome shotgun (WGS) entry which is preliminary data.</text>
</comment>
<dbReference type="EMBL" id="JAMFLX010000041">
    <property type="protein sequence ID" value="MCL6272028.1"/>
    <property type="molecule type" value="Genomic_DNA"/>
</dbReference>
<dbReference type="Proteomes" id="UP001203338">
    <property type="component" value="Unassembled WGS sequence"/>
</dbReference>
<evidence type="ECO:0000313" key="2">
    <source>
        <dbReference type="Proteomes" id="UP001203338"/>
    </source>
</evidence>
<gene>
    <name evidence="1" type="ORF">M3P05_19075</name>
</gene>
<accession>A0ABT0PKY2</accession>
<dbReference type="RefSeq" id="WP_249701706.1">
    <property type="nucleotide sequence ID" value="NZ_JAMFLX010000041.1"/>
</dbReference>
<organism evidence="1 2">
    <name type="scientific">Parendozoicomonas callyspongiae</name>
    <dbReference type="NCBI Taxonomy" id="2942213"/>
    <lineage>
        <taxon>Bacteria</taxon>
        <taxon>Pseudomonadati</taxon>
        <taxon>Pseudomonadota</taxon>
        <taxon>Gammaproteobacteria</taxon>
        <taxon>Oceanospirillales</taxon>
        <taxon>Endozoicomonadaceae</taxon>
        <taxon>Parendozoicomonas</taxon>
    </lineage>
</organism>